<dbReference type="Gene3D" id="2.60.40.10">
    <property type="entry name" value="Immunoglobulins"/>
    <property type="match status" value="1"/>
</dbReference>
<dbReference type="Proteomes" id="UP001331761">
    <property type="component" value="Unassembled WGS sequence"/>
</dbReference>
<dbReference type="CDD" id="cd00096">
    <property type="entry name" value="Ig"/>
    <property type="match status" value="1"/>
</dbReference>
<keyword evidence="1" id="KW-0732">Signal</keyword>
<reference evidence="3 4" key="1">
    <citation type="submission" date="2019-10" db="EMBL/GenBank/DDBJ databases">
        <title>Assembly and Annotation for the nematode Trichostrongylus colubriformis.</title>
        <authorList>
            <person name="Martin J."/>
        </authorList>
    </citation>
    <scope>NUCLEOTIDE SEQUENCE [LARGE SCALE GENOMIC DNA]</scope>
    <source>
        <strain evidence="3">G859</strain>
        <tissue evidence="3">Whole worm</tissue>
    </source>
</reference>
<dbReference type="PROSITE" id="PS50835">
    <property type="entry name" value="IG_LIKE"/>
    <property type="match status" value="1"/>
</dbReference>
<comment type="caution">
    <text evidence="3">The sequence shown here is derived from an EMBL/GenBank/DDBJ whole genome shotgun (WGS) entry which is preliminary data.</text>
</comment>
<organism evidence="3 4">
    <name type="scientific">Trichostrongylus colubriformis</name>
    <name type="common">Black scour worm</name>
    <dbReference type="NCBI Taxonomy" id="6319"/>
    <lineage>
        <taxon>Eukaryota</taxon>
        <taxon>Metazoa</taxon>
        <taxon>Ecdysozoa</taxon>
        <taxon>Nematoda</taxon>
        <taxon>Chromadorea</taxon>
        <taxon>Rhabditida</taxon>
        <taxon>Rhabditina</taxon>
        <taxon>Rhabditomorpha</taxon>
        <taxon>Strongyloidea</taxon>
        <taxon>Trichostrongylidae</taxon>
        <taxon>Trichostrongylus</taxon>
    </lineage>
</organism>
<evidence type="ECO:0000256" key="1">
    <source>
        <dbReference type="SAM" id="SignalP"/>
    </source>
</evidence>
<proteinExistence type="predicted"/>
<feature type="domain" description="Ig-like" evidence="2">
    <location>
        <begin position="25"/>
        <end position="122"/>
    </location>
</feature>
<dbReference type="InterPro" id="IPR036179">
    <property type="entry name" value="Ig-like_dom_sf"/>
</dbReference>
<evidence type="ECO:0000313" key="4">
    <source>
        <dbReference type="Proteomes" id="UP001331761"/>
    </source>
</evidence>
<feature type="chain" id="PRO_5042824413" description="Ig-like domain-containing protein" evidence="1">
    <location>
        <begin position="17"/>
        <end position="279"/>
    </location>
</feature>
<feature type="signal peptide" evidence="1">
    <location>
        <begin position="1"/>
        <end position="16"/>
    </location>
</feature>
<evidence type="ECO:0000259" key="2">
    <source>
        <dbReference type="PROSITE" id="PS50835"/>
    </source>
</evidence>
<evidence type="ECO:0000313" key="3">
    <source>
        <dbReference type="EMBL" id="KAK5966265.1"/>
    </source>
</evidence>
<accession>A0AAN8FBW9</accession>
<gene>
    <name evidence="3" type="ORF">GCK32_005003</name>
</gene>
<keyword evidence="4" id="KW-1185">Reference proteome</keyword>
<dbReference type="EMBL" id="WIXE01023664">
    <property type="protein sequence ID" value="KAK5966265.1"/>
    <property type="molecule type" value="Genomic_DNA"/>
</dbReference>
<dbReference type="AlphaFoldDB" id="A0AAN8FBW9"/>
<name>A0AAN8FBW9_TRICO</name>
<dbReference type="InterPro" id="IPR013783">
    <property type="entry name" value="Ig-like_fold"/>
</dbReference>
<dbReference type="SUPFAM" id="SSF48726">
    <property type="entry name" value="Immunoglobulin"/>
    <property type="match status" value="1"/>
</dbReference>
<sequence>MYWAISLVSLILVSHGSILKNVSLPSIEYASYNSTEKLLQIDCADEWVTSLPGFLAMEKFWTKDTDINFSTTNIVFLDNNQSIEFSRLQPADSGNYACCARNFGEVEYYCSNRNVVVTQSVDGPTRILDTSANISQEFDGTVRTVQLMDNDVLNAQDAHMYLLKLFHDNATNVHCTLDGYEAPVETKLDISDSSLPVHFDVLIRSFNATLHSGYYSCNGTYQNGNETEIAEVNFKATESEEPNSHEEQLDEGVLMKLRRNPSKKILMNVVSLVAIVIIL</sequence>
<dbReference type="InterPro" id="IPR007110">
    <property type="entry name" value="Ig-like_dom"/>
</dbReference>
<protein>
    <recommendedName>
        <fullName evidence="2">Ig-like domain-containing protein</fullName>
    </recommendedName>
</protein>